<dbReference type="EC" id="2.7.6.5" evidence="2"/>
<keyword evidence="9" id="KW-1185">Reference proteome</keyword>
<dbReference type="GO" id="GO:0008728">
    <property type="term" value="F:GTP diphosphokinase activity"/>
    <property type="evidence" value="ECO:0007669"/>
    <property type="project" value="UniProtKB-EC"/>
</dbReference>
<dbReference type="PROSITE" id="PS51831">
    <property type="entry name" value="HD"/>
    <property type="match status" value="1"/>
</dbReference>
<keyword evidence="8" id="KW-0808">Transferase</keyword>
<dbReference type="InterPro" id="IPR012676">
    <property type="entry name" value="TGS-like"/>
</dbReference>
<dbReference type="InterPro" id="IPR012675">
    <property type="entry name" value="Beta-grasp_dom_sf"/>
</dbReference>
<dbReference type="Pfam" id="PF02824">
    <property type="entry name" value="TGS"/>
    <property type="match status" value="1"/>
</dbReference>
<feature type="domain" description="HD" evidence="6">
    <location>
        <begin position="43"/>
        <end position="142"/>
    </location>
</feature>
<evidence type="ECO:0000313" key="9">
    <source>
        <dbReference type="Proteomes" id="UP000184447"/>
    </source>
</evidence>
<dbReference type="FunFam" id="1.10.3210.10:FF:000001">
    <property type="entry name" value="GTP pyrophosphokinase RelA"/>
    <property type="match status" value="1"/>
</dbReference>
<dbReference type="NCBIfam" id="TIGR00691">
    <property type="entry name" value="spoT_relA"/>
    <property type="match status" value="1"/>
</dbReference>
<dbReference type="Gene3D" id="3.30.70.260">
    <property type="match status" value="1"/>
</dbReference>
<dbReference type="InterPro" id="IPR043519">
    <property type="entry name" value="NT_sf"/>
</dbReference>
<comment type="function">
    <text evidence="4">In eubacteria ppGpp (guanosine 3'-diphosphate 5'-diphosphate) is a mediator of the stringent response that coordinates a variety of cellular activities in response to changes in nutritional abundance.</text>
</comment>
<dbReference type="PROSITE" id="PS51880">
    <property type="entry name" value="TGS"/>
    <property type="match status" value="1"/>
</dbReference>
<dbReference type="Gene3D" id="3.30.460.10">
    <property type="entry name" value="Beta Polymerase, domain 2"/>
    <property type="match status" value="1"/>
</dbReference>
<dbReference type="PANTHER" id="PTHR21262">
    <property type="entry name" value="GUANOSINE-3',5'-BIS DIPHOSPHATE 3'-PYROPHOSPHOHYDROLASE"/>
    <property type="match status" value="1"/>
</dbReference>
<dbReference type="FunFam" id="3.10.20.30:FF:000002">
    <property type="entry name" value="GTP pyrophosphokinase (RelA/SpoT)"/>
    <property type="match status" value="1"/>
</dbReference>
<dbReference type="SUPFAM" id="SSF81271">
    <property type="entry name" value="TGS-like"/>
    <property type="match status" value="1"/>
</dbReference>
<dbReference type="InterPro" id="IPR007685">
    <property type="entry name" value="RelA_SpoT"/>
</dbReference>
<dbReference type="Pfam" id="PF13291">
    <property type="entry name" value="ACT_4"/>
    <property type="match status" value="1"/>
</dbReference>
<dbReference type="SMART" id="SM00471">
    <property type="entry name" value="HDc"/>
    <property type="match status" value="1"/>
</dbReference>
<protein>
    <recommendedName>
        <fullName evidence="2">GTP diphosphokinase</fullName>
        <ecNumber evidence="2">2.7.6.5</ecNumber>
    </recommendedName>
</protein>
<sequence length="723" mass="83550">MIKELMKAIDENCINVDKNFIVKAYELARDAHVEQKRESGEPYIIHPVEVATILAEMGLDENVIAASLLHDVIEDTEYTFQEIENLFNTQVATLVEGVTKLGKIKYQTKEERQAESVRKMLFAMTKDIRVILIKLADRLHNMRTLKFMSVEKQKEKAKETLDIYAPLAHRLGMSKIKWELEDLSLRYMHPEEYYQLVNEIAEKREERELYISNITSELITKLSLAGIEIEIDGRPKHFYSIYRKMVIKNKKLEEIFDLTAIRILVEDIKDCYAALGIVHTMYKPIPGRFKDYIAMPKPNMYQSLHTTVIGPEGKPFEIQIRTFDMHRTSEYGIAAHWKYKQGSEGDREYEEKLTWLRETLEWQRETSNAEEFMEDFKIDMFSDEIFVFTPNGKVINLPYHSTPIDFAYRIHTDVGHKCSGAKVNGKLVPLDYHLKTGEIVEINTSSHSKGPSLHWLKITQSNQARSKIKAWFKKQQKEETLEKGKEFLEKESKKQGYSLGELTKGKPFEKFLDRYHMNNLEELYVTVGNGNMLAATVIAKILKYSNKKENVDLEALKEQLLKETKTIKKKKSSPGIMVKGIDNVLVRFAKCCTPVPGDDIIGYITKGRGVSVHRKDCLNVNNLINTDSSRMVQVSWEEKESIKDDYITGIEIKAEDRTGLLADLMEIIANKKVSLYAVNVQPVKANIAYVTLKVKIQDIKRLEDIMKQLKYVRSVISVYRTKS</sequence>
<dbReference type="STRING" id="1121316.SAMN02745207_00971"/>
<evidence type="ECO:0000256" key="4">
    <source>
        <dbReference type="RuleBase" id="RU003847"/>
    </source>
</evidence>
<dbReference type="EMBL" id="FQXM01000004">
    <property type="protein sequence ID" value="SHH38614.1"/>
    <property type="molecule type" value="Genomic_DNA"/>
</dbReference>
<dbReference type="UniPathway" id="UPA00908">
    <property type="reaction ID" value="UER00884"/>
</dbReference>
<dbReference type="InterPro" id="IPR002912">
    <property type="entry name" value="ACT_dom"/>
</dbReference>
<dbReference type="AlphaFoldDB" id="A0A1M5SJ74"/>
<dbReference type="Gene3D" id="3.10.20.30">
    <property type="match status" value="1"/>
</dbReference>
<dbReference type="Gene3D" id="1.10.3210.10">
    <property type="entry name" value="Hypothetical protein af1432"/>
    <property type="match status" value="1"/>
</dbReference>
<dbReference type="CDD" id="cd05399">
    <property type="entry name" value="NT_Rel-Spo_like"/>
    <property type="match status" value="1"/>
</dbReference>
<dbReference type="GO" id="GO:0016301">
    <property type="term" value="F:kinase activity"/>
    <property type="evidence" value="ECO:0007669"/>
    <property type="project" value="UniProtKB-KW"/>
</dbReference>
<feature type="domain" description="ACT" evidence="5">
    <location>
        <begin position="649"/>
        <end position="723"/>
    </location>
</feature>
<dbReference type="CDD" id="cd00077">
    <property type="entry name" value="HDc"/>
    <property type="match status" value="1"/>
</dbReference>
<dbReference type="RefSeq" id="WP_073337298.1">
    <property type="nucleotide sequence ID" value="NZ_FQXM01000004.1"/>
</dbReference>
<evidence type="ECO:0000256" key="2">
    <source>
        <dbReference type="ARBA" id="ARBA00013251"/>
    </source>
</evidence>
<comment type="catalytic activity">
    <reaction evidence="3">
        <text>GTP + ATP = guanosine 3'-diphosphate 5'-triphosphate + AMP</text>
        <dbReference type="Rhea" id="RHEA:22088"/>
        <dbReference type="ChEBI" id="CHEBI:30616"/>
        <dbReference type="ChEBI" id="CHEBI:37565"/>
        <dbReference type="ChEBI" id="CHEBI:142410"/>
        <dbReference type="ChEBI" id="CHEBI:456215"/>
        <dbReference type="EC" id="2.7.6.5"/>
    </reaction>
</comment>
<evidence type="ECO:0000256" key="3">
    <source>
        <dbReference type="ARBA" id="ARBA00048244"/>
    </source>
</evidence>
<dbReference type="Pfam" id="PF19296">
    <property type="entry name" value="RelA_AH_RIS"/>
    <property type="match status" value="1"/>
</dbReference>
<dbReference type="InterPro" id="IPR045865">
    <property type="entry name" value="ACT-like_dom_sf"/>
</dbReference>
<dbReference type="InterPro" id="IPR004811">
    <property type="entry name" value="RelA/Spo_fam"/>
</dbReference>
<evidence type="ECO:0000259" key="5">
    <source>
        <dbReference type="PROSITE" id="PS51671"/>
    </source>
</evidence>
<dbReference type="Pfam" id="PF13328">
    <property type="entry name" value="HD_4"/>
    <property type="match status" value="1"/>
</dbReference>
<organism evidence="8 9">
    <name type="scientific">Clostridium grantii DSM 8605</name>
    <dbReference type="NCBI Taxonomy" id="1121316"/>
    <lineage>
        <taxon>Bacteria</taxon>
        <taxon>Bacillati</taxon>
        <taxon>Bacillota</taxon>
        <taxon>Clostridia</taxon>
        <taxon>Eubacteriales</taxon>
        <taxon>Clostridiaceae</taxon>
        <taxon>Clostridium</taxon>
    </lineage>
</organism>
<feature type="domain" description="TGS" evidence="7">
    <location>
        <begin position="383"/>
        <end position="444"/>
    </location>
</feature>
<proteinExistence type="inferred from homology"/>
<dbReference type="SUPFAM" id="SSF81301">
    <property type="entry name" value="Nucleotidyltransferase"/>
    <property type="match status" value="1"/>
</dbReference>
<dbReference type="InterPro" id="IPR004095">
    <property type="entry name" value="TGS"/>
</dbReference>
<evidence type="ECO:0000259" key="6">
    <source>
        <dbReference type="PROSITE" id="PS51831"/>
    </source>
</evidence>
<comment type="similarity">
    <text evidence="4">Belongs to the relA/spoT family.</text>
</comment>
<dbReference type="CDD" id="cd01668">
    <property type="entry name" value="TGS_RSH"/>
    <property type="match status" value="1"/>
</dbReference>
<dbReference type="InterPro" id="IPR006674">
    <property type="entry name" value="HD_domain"/>
</dbReference>
<dbReference type="Proteomes" id="UP000184447">
    <property type="component" value="Unassembled WGS sequence"/>
</dbReference>
<dbReference type="InterPro" id="IPR045600">
    <property type="entry name" value="RelA/SpoT_AH_RIS"/>
</dbReference>
<accession>A0A1M5SJ74</accession>
<dbReference type="PANTHER" id="PTHR21262:SF31">
    <property type="entry name" value="GTP PYROPHOSPHOKINASE"/>
    <property type="match status" value="1"/>
</dbReference>
<comment type="pathway">
    <text evidence="1">Purine metabolism; ppGpp biosynthesis; ppGpp from GTP: step 1/2.</text>
</comment>
<gene>
    <name evidence="8" type="ORF">SAMN02745207_00971</name>
</gene>
<name>A0A1M5SJ74_9CLOT</name>
<evidence type="ECO:0000259" key="7">
    <source>
        <dbReference type="PROSITE" id="PS51880"/>
    </source>
</evidence>
<dbReference type="GO" id="GO:0015970">
    <property type="term" value="P:guanosine tetraphosphate biosynthetic process"/>
    <property type="evidence" value="ECO:0007669"/>
    <property type="project" value="UniProtKB-UniPathway"/>
</dbReference>
<dbReference type="SMART" id="SM00954">
    <property type="entry name" value="RelA_SpoT"/>
    <property type="match status" value="1"/>
</dbReference>
<dbReference type="FunFam" id="3.30.460.10:FF:000001">
    <property type="entry name" value="GTP pyrophosphokinase RelA"/>
    <property type="match status" value="1"/>
</dbReference>
<dbReference type="InterPro" id="IPR033655">
    <property type="entry name" value="TGS_RelA/SpoT"/>
</dbReference>
<dbReference type="Pfam" id="PF04607">
    <property type="entry name" value="RelA_SpoT"/>
    <property type="match status" value="1"/>
</dbReference>
<dbReference type="GO" id="GO:0005886">
    <property type="term" value="C:plasma membrane"/>
    <property type="evidence" value="ECO:0007669"/>
    <property type="project" value="TreeGrafter"/>
</dbReference>
<evidence type="ECO:0000256" key="1">
    <source>
        <dbReference type="ARBA" id="ARBA00004976"/>
    </source>
</evidence>
<evidence type="ECO:0000313" key="8">
    <source>
        <dbReference type="EMBL" id="SHH38614.1"/>
    </source>
</evidence>
<dbReference type="SUPFAM" id="SSF109604">
    <property type="entry name" value="HD-domain/PDEase-like"/>
    <property type="match status" value="1"/>
</dbReference>
<keyword evidence="8" id="KW-0418">Kinase</keyword>
<dbReference type="CDD" id="cd04876">
    <property type="entry name" value="ACT_RelA-SpoT"/>
    <property type="match status" value="1"/>
</dbReference>
<dbReference type="PROSITE" id="PS51671">
    <property type="entry name" value="ACT"/>
    <property type="match status" value="1"/>
</dbReference>
<dbReference type="OrthoDB" id="9805041at2"/>
<dbReference type="InterPro" id="IPR003607">
    <property type="entry name" value="HD/PDEase_dom"/>
</dbReference>
<reference evidence="8 9" key="1">
    <citation type="submission" date="2016-11" db="EMBL/GenBank/DDBJ databases">
        <authorList>
            <person name="Jaros S."/>
            <person name="Januszkiewicz K."/>
            <person name="Wedrychowicz H."/>
        </authorList>
    </citation>
    <scope>NUCLEOTIDE SEQUENCE [LARGE SCALE GENOMIC DNA]</scope>
    <source>
        <strain evidence="8 9">DSM 8605</strain>
    </source>
</reference>
<dbReference type="SUPFAM" id="SSF55021">
    <property type="entry name" value="ACT-like"/>
    <property type="match status" value="1"/>
</dbReference>